<dbReference type="EMBL" id="JACDTY010000003">
    <property type="protein sequence ID" value="MBA1140373.1"/>
    <property type="molecule type" value="Genomic_DNA"/>
</dbReference>
<feature type="transmembrane region" description="Helical" evidence="6">
    <location>
        <begin position="70"/>
        <end position="91"/>
    </location>
</feature>
<feature type="transmembrane region" description="Helical" evidence="6">
    <location>
        <begin position="112"/>
        <end position="136"/>
    </location>
</feature>
<comment type="caution">
    <text evidence="7">The sequence shown here is derived from an EMBL/GenBank/DDBJ whole genome shotgun (WGS) entry which is preliminary data.</text>
</comment>
<organism evidence="7 8">
    <name type="scientific">Mesorhizobium neociceri</name>
    <dbReference type="NCBI Taxonomy" id="1307853"/>
    <lineage>
        <taxon>Bacteria</taxon>
        <taxon>Pseudomonadati</taxon>
        <taxon>Pseudomonadota</taxon>
        <taxon>Alphaproteobacteria</taxon>
        <taxon>Hyphomicrobiales</taxon>
        <taxon>Phyllobacteriaceae</taxon>
        <taxon>Mesorhizobium</taxon>
    </lineage>
</organism>
<evidence type="ECO:0000256" key="2">
    <source>
        <dbReference type="ARBA" id="ARBA00022475"/>
    </source>
</evidence>
<dbReference type="GO" id="GO:0015171">
    <property type="term" value="F:amino acid transmembrane transporter activity"/>
    <property type="evidence" value="ECO:0007669"/>
    <property type="project" value="TreeGrafter"/>
</dbReference>
<protein>
    <submittedName>
        <fullName evidence="7">LysE family translocator</fullName>
    </submittedName>
</protein>
<dbReference type="Pfam" id="PF01810">
    <property type="entry name" value="LysE"/>
    <property type="match status" value="1"/>
</dbReference>
<keyword evidence="4 6" id="KW-1133">Transmembrane helix</keyword>
<accession>A0A838B2R7</accession>
<evidence type="ECO:0000256" key="3">
    <source>
        <dbReference type="ARBA" id="ARBA00022692"/>
    </source>
</evidence>
<evidence type="ECO:0000256" key="4">
    <source>
        <dbReference type="ARBA" id="ARBA00022989"/>
    </source>
</evidence>
<dbReference type="PANTHER" id="PTHR30086:SF20">
    <property type="entry name" value="ARGININE EXPORTER PROTEIN ARGO-RELATED"/>
    <property type="match status" value="1"/>
</dbReference>
<comment type="subcellular location">
    <subcellularLocation>
        <location evidence="1">Cell membrane</location>
        <topology evidence="1">Multi-pass membrane protein</topology>
    </subcellularLocation>
</comment>
<name>A0A838B2R7_9HYPH</name>
<dbReference type="PANTHER" id="PTHR30086">
    <property type="entry name" value="ARGININE EXPORTER PROTEIN ARGO"/>
    <property type="match status" value="1"/>
</dbReference>
<dbReference type="InterPro" id="IPR001123">
    <property type="entry name" value="LeuE-type"/>
</dbReference>
<keyword evidence="3 6" id="KW-0812">Transmembrane</keyword>
<dbReference type="RefSeq" id="WP_181057060.1">
    <property type="nucleotide sequence ID" value="NZ_JACDTY010000003.1"/>
</dbReference>
<evidence type="ECO:0000313" key="8">
    <source>
        <dbReference type="Proteomes" id="UP000558284"/>
    </source>
</evidence>
<keyword evidence="2" id="KW-1003">Cell membrane</keyword>
<keyword evidence="5 6" id="KW-0472">Membrane</keyword>
<feature type="transmembrane region" description="Helical" evidence="6">
    <location>
        <begin position="185"/>
        <end position="203"/>
    </location>
</feature>
<evidence type="ECO:0000256" key="1">
    <source>
        <dbReference type="ARBA" id="ARBA00004651"/>
    </source>
</evidence>
<feature type="transmembrane region" description="Helical" evidence="6">
    <location>
        <begin position="6"/>
        <end position="28"/>
    </location>
</feature>
<dbReference type="AlphaFoldDB" id="A0A838B2R7"/>
<evidence type="ECO:0000256" key="6">
    <source>
        <dbReference type="SAM" id="Phobius"/>
    </source>
</evidence>
<feature type="transmembrane region" description="Helical" evidence="6">
    <location>
        <begin position="40"/>
        <end position="64"/>
    </location>
</feature>
<evidence type="ECO:0000313" key="7">
    <source>
        <dbReference type="EMBL" id="MBA1140373.1"/>
    </source>
</evidence>
<feature type="transmembrane region" description="Helical" evidence="6">
    <location>
        <begin position="148"/>
        <end position="173"/>
    </location>
</feature>
<dbReference type="Proteomes" id="UP000558284">
    <property type="component" value="Unassembled WGS sequence"/>
</dbReference>
<dbReference type="PIRSF" id="PIRSF006324">
    <property type="entry name" value="LeuE"/>
    <property type="match status" value="1"/>
</dbReference>
<proteinExistence type="predicted"/>
<dbReference type="GO" id="GO:0005886">
    <property type="term" value="C:plasma membrane"/>
    <property type="evidence" value="ECO:0007669"/>
    <property type="project" value="UniProtKB-SubCell"/>
</dbReference>
<keyword evidence="8" id="KW-1185">Reference proteome</keyword>
<evidence type="ECO:0000256" key="5">
    <source>
        <dbReference type="ARBA" id="ARBA00023136"/>
    </source>
</evidence>
<reference evidence="7 8" key="1">
    <citation type="submission" date="2020-07" db="EMBL/GenBank/DDBJ databases">
        <title>Definition of the novel symbiovar canariense within Mesorhizobium novociceri, a new species of genus Mesorhizobium nodulating Cicer canariense in the Caldera de Taburiente National Park (La Palma, Canary Islands).</title>
        <authorList>
            <person name="Leon-Barrios M."/>
            <person name="Perez-Yepez J."/>
            <person name="Flores-Felix J.D."/>
            <person name="Ramirez-Baena M.H."/>
            <person name="Pulido-Suarez L."/>
            <person name="Igual J.M."/>
            <person name="Velazquez E."/>
            <person name="Peix A."/>
        </authorList>
    </citation>
    <scope>NUCLEOTIDE SEQUENCE [LARGE SCALE GENOMIC DNA]</scope>
    <source>
        <strain evidence="7 8">CCANP35</strain>
    </source>
</reference>
<gene>
    <name evidence="7" type="ORF">H0241_08890</name>
</gene>
<sequence>MTVTAFLAYCLAITLAAATPGPAMFTVITNGVSRGFLRAFVAGIGIAAGDAVLVTLALLGLVALAQTFEWVFLLLKYAGAAYLIFLGIKMWRAAATQSAMQGMPQTRLSRSFLLGASVALGNPKAILFHASIMPLILNLDTMTFADGLLVVAVVVSVNIVTMGGVYAALAGRASGWFRTPRRMRLMNRFAGSAMIGTGALIAAR</sequence>